<gene>
    <name evidence="12" type="ORF">IRJ41_013617</name>
</gene>
<dbReference type="OrthoDB" id="5961704at2759"/>
<dbReference type="PRINTS" id="PR00237">
    <property type="entry name" value="GPCRRHODOPSN"/>
</dbReference>
<evidence type="ECO:0000256" key="9">
    <source>
        <dbReference type="RuleBase" id="RU000688"/>
    </source>
</evidence>
<dbReference type="Pfam" id="PF00001">
    <property type="entry name" value="7tm_1"/>
    <property type="match status" value="1"/>
</dbReference>
<feature type="transmembrane region" description="Helical" evidence="10">
    <location>
        <begin position="193"/>
        <end position="213"/>
    </location>
</feature>
<accession>A0A9W7TH44</accession>
<feature type="transmembrane region" description="Helical" evidence="10">
    <location>
        <begin position="225"/>
        <end position="245"/>
    </location>
</feature>
<dbReference type="PANTHER" id="PTHR24232:SF85">
    <property type="entry name" value="G-PROTEIN COUPLED RECEPTOR 4"/>
    <property type="match status" value="1"/>
</dbReference>
<dbReference type="PROSITE" id="PS00237">
    <property type="entry name" value="G_PROTEIN_RECEP_F1_1"/>
    <property type="match status" value="1"/>
</dbReference>
<keyword evidence="6 9" id="KW-0675">Receptor</keyword>
<feature type="transmembrane region" description="Helical" evidence="10">
    <location>
        <begin position="86"/>
        <end position="108"/>
    </location>
</feature>
<feature type="transmembrane region" description="Helical" evidence="10">
    <location>
        <begin position="53"/>
        <end position="74"/>
    </location>
</feature>
<keyword evidence="5 10" id="KW-0472">Membrane</keyword>
<evidence type="ECO:0000256" key="7">
    <source>
        <dbReference type="ARBA" id="ARBA00023180"/>
    </source>
</evidence>
<keyword evidence="3 10" id="KW-1133">Transmembrane helix</keyword>
<evidence type="ECO:0000256" key="1">
    <source>
        <dbReference type="ARBA" id="ARBA00004141"/>
    </source>
</evidence>
<dbReference type="GO" id="GO:0005886">
    <property type="term" value="C:plasma membrane"/>
    <property type="evidence" value="ECO:0007669"/>
    <property type="project" value="TreeGrafter"/>
</dbReference>
<evidence type="ECO:0000256" key="2">
    <source>
        <dbReference type="ARBA" id="ARBA00022692"/>
    </source>
</evidence>
<dbReference type="SUPFAM" id="SSF81321">
    <property type="entry name" value="Family A G protein-coupled receptor-like"/>
    <property type="match status" value="1"/>
</dbReference>
<dbReference type="PANTHER" id="PTHR24232">
    <property type="entry name" value="G-PROTEIN COUPLED RECEPTOR"/>
    <property type="match status" value="1"/>
</dbReference>
<dbReference type="InterPro" id="IPR000276">
    <property type="entry name" value="GPCR_Rhodpsn"/>
</dbReference>
<dbReference type="InterPro" id="IPR017452">
    <property type="entry name" value="GPCR_Rhodpsn_7TM"/>
</dbReference>
<evidence type="ECO:0000256" key="3">
    <source>
        <dbReference type="ARBA" id="ARBA00022989"/>
    </source>
</evidence>
<dbReference type="PROSITE" id="PS50262">
    <property type="entry name" value="G_PROTEIN_RECEP_F1_2"/>
    <property type="match status" value="1"/>
</dbReference>
<dbReference type="Gene3D" id="1.20.1070.10">
    <property type="entry name" value="Rhodopsin 7-helix transmembrane proteins"/>
    <property type="match status" value="2"/>
</dbReference>
<keyword evidence="4 9" id="KW-0297">G-protein coupled receptor</keyword>
<evidence type="ECO:0000259" key="11">
    <source>
        <dbReference type="PROSITE" id="PS50262"/>
    </source>
</evidence>
<evidence type="ECO:0000313" key="13">
    <source>
        <dbReference type="Proteomes" id="UP001059041"/>
    </source>
</evidence>
<dbReference type="EMBL" id="JAFHDT010000018">
    <property type="protein sequence ID" value="KAI7797135.1"/>
    <property type="molecule type" value="Genomic_DNA"/>
</dbReference>
<dbReference type="AlphaFoldDB" id="A0A9W7TH44"/>
<dbReference type="GO" id="GO:0035025">
    <property type="term" value="P:positive regulation of Rho protein signal transduction"/>
    <property type="evidence" value="ECO:0007669"/>
    <property type="project" value="TreeGrafter"/>
</dbReference>
<dbReference type="GO" id="GO:0004930">
    <property type="term" value="F:G protein-coupled receptor activity"/>
    <property type="evidence" value="ECO:0007669"/>
    <property type="project" value="UniProtKB-KW"/>
</dbReference>
<keyword evidence="13" id="KW-1185">Reference proteome</keyword>
<comment type="caution">
    <text evidence="12">The sequence shown here is derived from an EMBL/GenBank/DDBJ whole genome shotgun (WGS) entry which is preliminary data.</text>
</comment>
<reference evidence="12" key="1">
    <citation type="submission" date="2021-02" db="EMBL/GenBank/DDBJ databases">
        <title>Comparative genomics reveals that relaxation of natural selection precedes convergent phenotypic evolution of cavefish.</title>
        <authorList>
            <person name="Peng Z."/>
        </authorList>
    </citation>
    <scope>NUCLEOTIDE SEQUENCE</scope>
    <source>
        <tissue evidence="12">Muscle</tissue>
    </source>
</reference>
<organism evidence="12 13">
    <name type="scientific">Triplophysa rosa</name>
    <name type="common">Cave loach</name>
    <dbReference type="NCBI Taxonomy" id="992332"/>
    <lineage>
        <taxon>Eukaryota</taxon>
        <taxon>Metazoa</taxon>
        <taxon>Chordata</taxon>
        <taxon>Craniata</taxon>
        <taxon>Vertebrata</taxon>
        <taxon>Euteleostomi</taxon>
        <taxon>Actinopterygii</taxon>
        <taxon>Neopterygii</taxon>
        <taxon>Teleostei</taxon>
        <taxon>Ostariophysi</taxon>
        <taxon>Cypriniformes</taxon>
        <taxon>Nemacheilidae</taxon>
        <taxon>Triplophysa</taxon>
    </lineage>
</organism>
<dbReference type="GO" id="GO:0007200">
    <property type="term" value="P:phospholipase C-activating G protein-coupled receptor signaling pathway"/>
    <property type="evidence" value="ECO:0007669"/>
    <property type="project" value="TreeGrafter"/>
</dbReference>
<sequence>MTQHNISISINGSESKVKVRLVFIRIISLIEVPIMLLTLYALCLLVRSRHATSIFVIHLILSDLVQTMCQMIYATGSVRTPLLGLAYYYSLIVSVYLMACIALERYLLVSHPIWYKTHHSLKSSCSISLVIWCVPLGFADIKPPHLRFLAFPFTIVCLIPYLITALCFVGTWRGLSHATSLTPHKRRMILGTLFLVLLTYTFLLLPFFLLLMFSYFTDKYEKFEDFLLCLVFLNPLADCLLYLFMRSDVADLMPSLHCCCTSDTQQISVRYTTRTTQPSS</sequence>
<protein>
    <submittedName>
        <fullName evidence="12">Ovarian cancer G-protein coupled receptor 1-like</fullName>
    </submittedName>
</protein>
<evidence type="ECO:0000256" key="6">
    <source>
        <dbReference type="ARBA" id="ARBA00023170"/>
    </source>
</evidence>
<feature type="domain" description="G-protein coupled receptors family 1 profile" evidence="11">
    <location>
        <begin position="15"/>
        <end position="242"/>
    </location>
</feature>
<evidence type="ECO:0000313" key="12">
    <source>
        <dbReference type="EMBL" id="KAI7797135.1"/>
    </source>
</evidence>
<name>A0A9W7TH44_TRIRA</name>
<evidence type="ECO:0000256" key="4">
    <source>
        <dbReference type="ARBA" id="ARBA00023040"/>
    </source>
</evidence>
<comment type="similarity">
    <text evidence="9">Belongs to the G-protein coupled receptor 1 family.</text>
</comment>
<keyword evidence="7" id="KW-0325">Glycoprotein</keyword>
<keyword evidence="2 9" id="KW-0812">Transmembrane</keyword>
<evidence type="ECO:0000256" key="8">
    <source>
        <dbReference type="ARBA" id="ARBA00023224"/>
    </source>
</evidence>
<evidence type="ECO:0000256" key="5">
    <source>
        <dbReference type="ARBA" id="ARBA00023136"/>
    </source>
</evidence>
<keyword evidence="8 9" id="KW-0807">Transducer</keyword>
<evidence type="ECO:0000256" key="10">
    <source>
        <dbReference type="SAM" id="Phobius"/>
    </source>
</evidence>
<comment type="subcellular location">
    <subcellularLocation>
        <location evidence="1">Membrane</location>
        <topology evidence="1">Multi-pass membrane protein</topology>
    </subcellularLocation>
</comment>
<dbReference type="Proteomes" id="UP001059041">
    <property type="component" value="Linkage Group LG18"/>
</dbReference>
<feature type="transmembrane region" description="Helical" evidence="10">
    <location>
        <begin position="150"/>
        <end position="172"/>
    </location>
</feature>
<proteinExistence type="inferred from homology"/>
<dbReference type="CDD" id="cd00637">
    <property type="entry name" value="7tm_classA_rhodopsin-like"/>
    <property type="match status" value="1"/>
</dbReference>
<feature type="transmembrane region" description="Helical" evidence="10">
    <location>
        <begin position="22"/>
        <end position="46"/>
    </location>
</feature>